<dbReference type="RefSeq" id="WP_021324549.1">
    <property type="nucleotide sequence ID" value="NZ_AXDT01000150.1"/>
</dbReference>
<dbReference type="EMBL" id="AXDT01000150">
    <property type="protein sequence ID" value="ERT12106.1"/>
    <property type="molecule type" value="Genomic_DNA"/>
</dbReference>
<accession>U7QZZ2</accession>
<protein>
    <recommendedName>
        <fullName evidence="3">Fimbrial protein</fullName>
    </recommendedName>
</protein>
<evidence type="ECO:0008006" key="3">
    <source>
        <dbReference type="Google" id="ProtNLM"/>
    </source>
</evidence>
<evidence type="ECO:0000313" key="2">
    <source>
        <dbReference type="Proteomes" id="UP000017133"/>
    </source>
</evidence>
<reference evidence="1 2" key="1">
    <citation type="submission" date="2013-10" db="EMBL/GenBank/DDBJ databases">
        <title>Whole Genome Shotgun Sequence of Photorhabdus temperata J3.</title>
        <authorList>
            <person name="Park G.-S."/>
            <person name="Hong S.-J."/>
            <person name="Shin J.-H."/>
        </authorList>
    </citation>
    <scope>NUCLEOTIDE SEQUENCE [LARGE SCALE GENOMIC DNA]</scope>
    <source>
        <strain evidence="1 2">J3</strain>
    </source>
</reference>
<dbReference type="AlphaFoldDB" id="U7QZZ2"/>
<dbReference type="Proteomes" id="UP000017133">
    <property type="component" value="Unassembled WGS sequence"/>
</dbReference>
<organism evidence="1 2">
    <name type="scientific">Photorhabdus temperata J3</name>
    <dbReference type="NCBI Taxonomy" id="1389415"/>
    <lineage>
        <taxon>Bacteria</taxon>
        <taxon>Pseudomonadati</taxon>
        <taxon>Pseudomonadota</taxon>
        <taxon>Gammaproteobacteria</taxon>
        <taxon>Enterobacterales</taxon>
        <taxon>Morganellaceae</taxon>
        <taxon>Photorhabdus</taxon>
    </lineage>
</organism>
<sequence length="113" mass="13134">MLSYGEGFMPMFRVMVGCFFLMIPGVVSSESETRSGTGVIHFSGAIVESPCRFDWHDHWTDTTCWRKGDKITQRRKLDFQNDVYFYLPHQIGVTEIKWVKGEKKIGIVTIFYN</sequence>
<proteinExistence type="predicted"/>
<name>U7QZZ2_PHOTE</name>
<keyword evidence="2" id="KW-1185">Reference proteome</keyword>
<dbReference type="PATRIC" id="fig|1389415.4.peg.3183"/>
<evidence type="ECO:0000313" key="1">
    <source>
        <dbReference type="EMBL" id="ERT12106.1"/>
    </source>
</evidence>
<comment type="caution">
    <text evidence="1">The sequence shown here is derived from an EMBL/GenBank/DDBJ whole genome shotgun (WGS) entry which is preliminary data.</text>
</comment>
<gene>
    <name evidence="1" type="ORF">O185_15975</name>
</gene>